<dbReference type="Proteomes" id="UP000627538">
    <property type="component" value="Unassembled WGS sequence"/>
</dbReference>
<keyword evidence="3 6" id="KW-0812">Transmembrane</keyword>
<comment type="subcellular location">
    <subcellularLocation>
        <location evidence="1">Cell inner membrane</location>
        <topology evidence="1">Multi-pass membrane protein</topology>
    </subcellularLocation>
</comment>
<keyword evidence="5 6" id="KW-0472">Membrane</keyword>
<evidence type="ECO:0000256" key="4">
    <source>
        <dbReference type="ARBA" id="ARBA00022989"/>
    </source>
</evidence>
<feature type="transmembrane region" description="Helical" evidence="6">
    <location>
        <begin position="319"/>
        <end position="337"/>
    </location>
</feature>
<dbReference type="SUPFAM" id="SSF103473">
    <property type="entry name" value="MFS general substrate transporter"/>
    <property type="match status" value="1"/>
</dbReference>
<feature type="transmembrane region" description="Helical" evidence="6">
    <location>
        <begin position="285"/>
        <end position="307"/>
    </location>
</feature>
<evidence type="ECO:0000313" key="8">
    <source>
        <dbReference type="Proteomes" id="UP000627538"/>
    </source>
</evidence>
<feature type="transmembrane region" description="Helical" evidence="6">
    <location>
        <begin position="249"/>
        <end position="265"/>
    </location>
</feature>
<keyword evidence="8" id="KW-1185">Reference proteome</keyword>
<feature type="transmembrane region" description="Helical" evidence="6">
    <location>
        <begin position="196"/>
        <end position="213"/>
    </location>
</feature>
<evidence type="ECO:0000313" key="7">
    <source>
        <dbReference type="EMBL" id="MBD3688869.1"/>
    </source>
</evidence>
<reference evidence="7 8" key="1">
    <citation type="submission" date="2020-08" db="EMBL/GenBank/DDBJ databases">
        <title>Winkia gen. nov., sp. nov., isolated from faeces of the Anser albifrons in China.</title>
        <authorList>
            <person name="Liu Q."/>
        </authorList>
    </citation>
    <scope>NUCLEOTIDE SEQUENCE [LARGE SCALE GENOMIC DNA]</scope>
    <source>
        <strain evidence="7 8">C62</strain>
    </source>
</reference>
<feature type="transmembrane region" description="Helical" evidence="6">
    <location>
        <begin position="219"/>
        <end position="237"/>
    </location>
</feature>
<dbReference type="PANTHER" id="PTHR23501:SF191">
    <property type="entry name" value="VACUOLAR BASIC AMINO ACID TRANSPORTER 4"/>
    <property type="match status" value="1"/>
</dbReference>
<dbReference type="AlphaFoldDB" id="A0A8I0KVF1"/>
<feature type="transmembrane region" description="Helical" evidence="6">
    <location>
        <begin position="107"/>
        <end position="125"/>
    </location>
</feature>
<sequence>MSSRKSGIFVAAAVITLELIGGIQSYLNQLILPILAKELGAQHLYGAILGVSSTAATTGLPIGATLLGRLRLSKLLLGATFFLVLGSLTSALAPNVGVFIVGSALRGLAGSILAMTSIGAVALGLSGRARQLTLAFASASWVIASVVGPTYAAWVTHLMSWRWAMVLYLPFLVVARLAVAVNIVSEDGTGKGTISYKALILIVLGVTATVLPVTGMAKVILLCGGVALLGRVVVLLLPAQTFSRRSPRRAALAGMFFLTGSYFAANELVGLTAHDIYGAHAESLGYILTGGGLAWAILGVVCGISPARSPLIYRVRSTIGTVLLIVTSFAMSAMSVSESRVGVPVLWCALLWTVAGVGMGLTYLDTLNVFFDDPDEPDGIAIEEMASSSVIVESLSSTMFVPLTSSIAAVAFVNGRLASAVPYGISWSIVAGLACAALYYLRRVWPAAAFL</sequence>
<dbReference type="GO" id="GO:0005886">
    <property type="term" value="C:plasma membrane"/>
    <property type="evidence" value="ECO:0007669"/>
    <property type="project" value="UniProtKB-SubCell"/>
</dbReference>
<feature type="transmembrane region" description="Helical" evidence="6">
    <location>
        <begin position="7"/>
        <end position="27"/>
    </location>
</feature>
<dbReference type="InterPro" id="IPR011701">
    <property type="entry name" value="MFS"/>
</dbReference>
<feature type="transmembrane region" description="Helical" evidence="6">
    <location>
        <begin position="420"/>
        <end position="441"/>
    </location>
</feature>
<feature type="transmembrane region" description="Helical" evidence="6">
    <location>
        <begin position="160"/>
        <end position="184"/>
    </location>
</feature>
<dbReference type="InterPro" id="IPR036259">
    <property type="entry name" value="MFS_trans_sf"/>
</dbReference>
<dbReference type="Gene3D" id="1.20.1720.10">
    <property type="entry name" value="Multidrug resistance protein D"/>
    <property type="match status" value="1"/>
</dbReference>
<dbReference type="GO" id="GO:0022857">
    <property type="term" value="F:transmembrane transporter activity"/>
    <property type="evidence" value="ECO:0007669"/>
    <property type="project" value="InterPro"/>
</dbReference>
<gene>
    <name evidence="7" type="ORF">H8R10_01255</name>
</gene>
<dbReference type="EMBL" id="JACRUO010000001">
    <property type="protein sequence ID" value="MBD3688869.1"/>
    <property type="molecule type" value="Genomic_DNA"/>
</dbReference>
<feature type="transmembrane region" description="Helical" evidence="6">
    <location>
        <begin position="75"/>
        <end position="101"/>
    </location>
</feature>
<dbReference type="Pfam" id="PF07690">
    <property type="entry name" value="MFS_1"/>
    <property type="match status" value="1"/>
</dbReference>
<feature type="transmembrane region" description="Helical" evidence="6">
    <location>
        <begin position="395"/>
        <end position="414"/>
    </location>
</feature>
<protein>
    <submittedName>
        <fullName evidence="7">MFS transporter</fullName>
    </submittedName>
</protein>
<evidence type="ECO:0000256" key="2">
    <source>
        <dbReference type="ARBA" id="ARBA00022448"/>
    </source>
</evidence>
<name>A0A8I0KVF1_9ACTO</name>
<dbReference type="RefSeq" id="WP_191070963.1">
    <property type="nucleotide sequence ID" value="NZ_JACRUO010000001.1"/>
</dbReference>
<keyword evidence="4 6" id="KW-1133">Transmembrane helix</keyword>
<evidence type="ECO:0000256" key="5">
    <source>
        <dbReference type="ARBA" id="ARBA00023136"/>
    </source>
</evidence>
<feature type="transmembrane region" description="Helical" evidence="6">
    <location>
        <begin position="47"/>
        <end position="68"/>
    </location>
</feature>
<dbReference type="PANTHER" id="PTHR23501">
    <property type="entry name" value="MAJOR FACILITATOR SUPERFAMILY"/>
    <property type="match status" value="1"/>
</dbReference>
<keyword evidence="2" id="KW-0813">Transport</keyword>
<evidence type="ECO:0000256" key="3">
    <source>
        <dbReference type="ARBA" id="ARBA00022692"/>
    </source>
</evidence>
<evidence type="ECO:0000256" key="1">
    <source>
        <dbReference type="ARBA" id="ARBA00004429"/>
    </source>
</evidence>
<feature type="transmembrane region" description="Helical" evidence="6">
    <location>
        <begin position="343"/>
        <end position="364"/>
    </location>
</feature>
<evidence type="ECO:0000256" key="6">
    <source>
        <dbReference type="SAM" id="Phobius"/>
    </source>
</evidence>
<comment type="caution">
    <text evidence="7">The sequence shown here is derived from an EMBL/GenBank/DDBJ whole genome shotgun (WGS) entry which is preliminary data.</text>
</comment>
<proteinExistence type="predicted"/>
<accession>A0A8I0KVF1</accession>
<feature type="transmembrane region" description="Helical" evidence="6">
    <location>
        <begin position="132"/>
        <end position="154"/>
    </location>
</feature>
<organism evidence="7 8">
    <name type="scientific">Nanchangia anserum</name>
    <dbReference type="NCBI Taxonomy" id="2692125"/>
    <lineage>
        <taxon>Bacteria</taxon>
        <taxon>Bacillati</taxon>
        <taxon>Actinomycetota</taxon>
        <taxon>Actinomycetes</taxon>
        <taxon>Actinomycetales</taxon>
        <taxon>Actinomycetaceae</taxon>
        <taxon>Nanchangia</taxon>
    </lineage>
</organism>